<evidence type="ECO:0000256" key="2">
    <source>
        <dbReference type="ARBA" id="ARBA00010790"/>
    </source>
</evidence>
<evidence type="ECO:0000256" key="5">
    <source>
        <dbReference type="PIRSR" id="PIRSR000137-2"/>
    </source>
</evidence>
<evidence type="ECO:0000313" key="8">
    <source>
        <dbReference type="EMBL" id="GBF88787.1"/>
    </source>
</evidence>
<evidence type="ECO:0000256" key="1">
    <source>
        <dbReference type="ARBA" id="ARBA00001974"/>
    </source>
</evidence>
<evidence type="ECO:0000256" key="3">
    <source>
        <dbReference type="ARBA" id="ARBA00022630"/>
    </source>
</evidence>
<dbReference type="SUPFAM" id="SSF54373">
    <property type="entry name" value="FAD-linked reductases, C-terminal domain"/>
    <property type="match status" value="1"/>
</dbReference>
<evidence type="ECO:0000256" key="4">
    <source>
        <dbReference type="ARBA" id="ARBA00022827"/>
    </source>
</evidence>
<dbReference type="FunCoup" id="A0A2V0NV16">
    <property type="interactions" value="439"/>
</dbReference>
<keyword evidence="3" id="KW-0285">Flavoprotein</keyword>
<comment type="cofactor">
    <cofactor evidence="1 5">
        <name>FAD</name>
        <dbReference type="ChEBI" id="CHEBI:57692"/>
    </cofactor>
</comment>
<name>A0A2V0NV16_9CHLO</name>
<protein>
    <submittedName>
        <fullName evidence="8">Choline dehydrogenase</fullName>
    </submittedName>
</protein>
<dbReference type="GO" id="GO:0050660">
    <property type="term" value="F:flavin adenine dinucleotide binding"/>
    <property type="evidence" value="ECO:0007669"/>
    <property type="project" value="InterPro"/>
</dbReference>
<reference evidence="8 9" key="1">
    <citation type="journal article" date="2018" name="Sci. Rep.">
        <title>Raphidocelis subcapitata (=Pseudokirchneriella subcapitata) provides an insight into genome evolution and environmental adaptations in the Sphaeropleales.</title>
        <authorList>
            <person name="Suzuki S."/>
            <person name="Yamaguchi H."/>
            <person name="Nakajima N."/>
            <person name="Kawachi M."/>
        </authorList>
    </citation>
    <scope>NUCLEOTIDE SEQUENCE [LARGE SCALE GENOMIC DNA]</scope>
    <source>
        <strain evidence="8 9">NIES-35</strain>
    </source>
</reference>
<dbReference type="SUPFAM" id="SSF51905">
    <property type="entry name" value="FAD/NAD(P)-binding domain"/>
    <property type="match status" value="1"/>
</dbReference>
<dbReference type="Pfam" id="PF00732">
    <property type="entry name" value="GMC_oxred_N"/>
    <property type="match status" value="1"/>
</dbReference>
<dbReference type="EMBL" id="BDRX01000006">
    <property type="protein sequence ID" value="GBF88787.1"/>
    <property type="molecule type" value="Genomic_DNA"/>
</dbReference>
<dbReference type="STRING" id="307507.A0A2V0NV16"/>
<dbReference type="InterPro" id="IPR007867">
    <property type="entry name" value="GMC_OxRtase_C"/>
</dbReference>
<evidence type="ECO:0000259" key="6">
    <source>
        <dbReference type="Pfam" id="PF00732"/>
    </source>
</evidence>
<dbReference type="Proteomes" id="UP000247498">
    <property type="component" value="Unassembled WGS sequence"/>
</dbReference>
<evidence type="ECO:0000259" key="7">
    <source>
        <dbReference type="Pfam" id="PF05199"/>
    </source>
</evidence>
<dbReference type="GO" id="GO:0008812">
    <property type="term" value="F:choline dehydrogenase activity"/>
    <property type="evidence" value="ECO:0007669"/>
    <property type="project" value="TreeGrafter"/>
</dbReference>
<dbReference type="PANTHER" id="PTHR11552:SF147">
    <property type="entry name" value="CHOLINE DEHYDROGENASE, MITOCHONDRIAL"/>
    <property type="match status" value="1"/>
</dbReference>
<dbReference type="Gene3D" id="3.50.50.60">
    <property type="entry name" value="FAD/NAD(P)-binding domain"/>
    <property type="match status" value="1"/>
</dbReference>
<dbReference type="PANTHER" id="PTHR11552">
    <property type="entry name" value="GLUCOSE-METHANOL-CHOLINE GMC OXIDOREDUCTASE"/>
    <property type="match status" value="1"/>
</dbReference>
<comment type="similarity">
    <text evidence="2">Belongs to the GMC oxidoreductase family.</text>
</comment>
<feature type="binding site" evidence="5">
    <location>
        <position position="260"/>
    </location>
    <ligand>
        <name>FAD</name>
        <dbReference type="ChEBI" id="CHEBI:57692"/>
    </ligand>
</feature>
<dbReference type="InParanoid" id="A0A2V0NV16"/>
<evidence type="ECO:0000313" key="9">
    <source>
        <dbReference type="Proteomes" id="UP000247498"/>
    </source>
</evidence>
<feature type="domain" description="Glucose-methanol-choline oxidoreductase N-terminal" evidence="6">
    <location>
        <begin position="47"/>
        <end position="348"/>
    </location>
</feature>
<comment type="caution">
    <text evidence="8">The sequence shown here is derived from an EMBL/GenBank/DDBJ whole genome shotgun (WGS) entry which is preliminary data.</text>
</comment>
<dbReference type="SMR" id="A0A2V0NV16"/>
<dbReference type="InterPro" id="IPR012132">
    <property type="entry name" value="GMC_OxRdtase"/>
</dbReference>
<dbReference type="PIRSF" id="PIRSF000137">
    <property type="entry name" value="Alcohol_oxidase"/>
    <property type="match status" value="1"/>
</dbReference>
<dbReference type="Pfam" id="PF05199">
    <property type="entry name" value="GMC_oxred_C"/>
    <property type="match status" value="1"/>
</dbReference>
<organism evidence="8 9">
    <name type="scientific">Raphidocelis subcapitata</name>
    <dbReference type="NCBI Taxonomy" id="307507"/>
    <lineage>
        <taxon>Eukaryota</taxon>
        <taxon>Viridiplantae</taxon>
        <taxon>Chlorophyta</taxon>
        <taxon>core chlorophytes</taxon>
        <taxon>Chlorophyceae</taxon>
        <taxon>CS clade</taxon>
        <taxon>Sphaeropleales</taxon>
        <taxon>Selenastraceae</taxon>
        <taxon>Raphidocelis</taxon>
    </lineage>
</organism>
<dbReference type="InterPro" id="IPR000172">
    <property type="entry name" value="GMC_OxRdtase_N"/>
</dbReference>
<proteinExistence type="inferred from homology"/>
<dbReference type="OrthoDB" id="269227at2759"/>
<keyword evidence="9" id="KW-1185">Reference proteome</keyword>
<sequence length="623" mass="64362">MLAQTSRGAVRPAAAAQKGRTVSLRAAARRRAAVVVRAAASPVDGKYDYVIVGGGTAGCVLANRLTADGGKRVLVLESGGNGGALETRVPAALARLFRHPTLDWNLFSALQARLGEREVYLARGKLLGGSSATNATLYLRGTPADYDAWALPGWGAGDVLPWFVEAETNSKGASPYHGSGGLMRVESPRYVNPLHAEFFAAAKAAGLEANGDFNDWGRPQEGFGEYQVTQNNGRRADAFQTHLKPAMGRPNLTVVTGTHVTRLGLESSGAGKPRAVGVEFSTGRAAQADRFTAELAPGGEVLMCSGTVANPQLLMLSGIGPEGALRDLGLPVVAAAEGVGANLQDHPATLFAALSKPEYQDMYISSEIYGIGGTIRLGAIAQLLLQGRGPLATTGCDRGAFVNTRGGSGDPDLQIRFVPGYALDPDAIQSYVKYGQLRKEGKAWPGGITMQLLTARPKSRGRVGLYSADPFAPPKVDLGYFSDAGGADLATLLAGIKLARSIAEQAPLAKYLKQEGWPGADVQSEADLEAYVRRSACSGNALVGSCRMGAAPTDGSVVSAQDFSVWGVDALRVVDASVIPTIPGGQTGAATVMVAERAAALLTGAGAPRRGGAAAGAKAAALA</sequence>
<accession>A0A2V0NV16</accession>
<gene>
    <name evidence="8" type="ORF">Rsub_01688</name>
</gene>
<feature type="domain" description="Glucose-methanol-choline oxidoreductase C-terminal" evidence="7">
    <location>
        <begin position="457"/>
        <end position="595"/>
    </location>
</feature>
<keyword evidence="4 5" id="KW-0274">FAD</keyword>
<dbReference type="Gene3D" id="3.30.560.10">
    <property type="entry name" value="Glucose Oxidase, domain 3"/>
    <property type="match status" value="1"/>
</dbReference>
<dbReference type="InterPro" id="IPR036188">
    <property type="entry name" value="FAD/NAD-bd_sf"/>
</dbReference>
<dbReference type="GO" id="GO:0016020">
    <property type="term" value="C:membrane"/>
    <property type="evidence" value="ECO:0007669"/>
    <property type="project" value="TreeGrafter"/>
</dbReference>
<dbReference type="AlphaFoldDB" id="A0A2V0NV16"/>
<dbReference type="GO" id="GO:0019285">
    <property type="term" value="P:glycine betaine biosynthetic process from choline"/>
    <property type="evidence" value="ECO:0007669"/>
    <property type="project" value="TreeGrafter"/>
</dbReference>